<dbReference type="PANTHER" id="PTHR15901">
    <property type="entry name" value="TESTICULAR HAPLOID EXPRESSED GENE PROTEIN"/>
    <property type="match status" value="1"/>
</dbReference>
<organism evidence="2 3">
    <name type="scientific">Triplophysa rosa</name>
    <name type="common">Cave loach</name>
    <dbReference type="NCBI Taxonomy" id="992332"/>
    <lineage>
        <taxon>Eukaryota</taxon>
        <taxon>Metazoa</taxon>
        <taxon>Chordata</taxon>
        <taxon>Craniata</taxon>
        <taxon>Vertebrata</taxon>
        <taxon>Euteleostomi</taxon>
        <taxon>Actinopterygii</taxon>
        <taxon>Neopterygii</taxon>
        <taxon>Teleostei</taxon>
        <taxon>Ostariophysi</taxon>
        <taxon>Cypriniformes</taxon>
        <taxon>Nemacheilidae</taxon>
        <taxon>Triplophysa</taxon>
    </lineage>
</organism>
<protein>
    <recommendedName>
        <fullName evidence="4">Testicular haploid expressed gene protein-like</fullName>
    </recommendedName>
</protein>
<sequence length="239" mass="26714">MTSQIDLLAHPKPNLLKFPDRRSVYWLDELPAESKKNPTTTFETTSRLEQLAQNKQAGRFFENRRSSEWVVSVAALKARPSQRICSLALPRVPAEGWQPDRPLLAPLSVAVQTVRASPRICQLAQPKRMKMMLNGFSAESSGHTVTVPTATPSPRLLQLASPKQVHPQHALDRPVSWPIPNHILKTSASERLRLLARPKTRQALFEAYDPYSVSPAARVATASPRLLELSLPLPRKCKT</sequence>
<dbReference type="SMART" id="SM00705">
    <property type="entry name" value="THEG"/>
    <property type="match status" value="6"/>
</dbReference>
<dbReference type="Pfam" id="PF14912">
    <property type="entry name" value="THEG"/>
    <property type="match status" value="2"/>
</dbReference>
<dbReference type="GO" id="GO:0007283">
    <property type="term" value="P:spermatogenesis"/>
    <property type="evidence" value="ECO:0007669"/>
    <property type="project" value="TreeGrafter"/>
</dbReference>
<evidence type="ECO:0000313" key="2">
    <source>
        <dbReference type="EMBL" id="KAI7809635.1"/>
    </source>
</evidence>
<dbReference type="AlphaFoldDB" id="A0A9W8C7C4"/>
<keyword evidence="3" id="KW-1185">Reference proteome</keyword>
<gene>
    <name evidence="2" type="ORF">IRJ41_013450</name>
</gene>
<dbReference type="OrthoDB" id="25466at2759"/>
<proteinExistence type="predicted"/>
<evidence type="ECO:0008006" key="4">
    <source>
        <dbReference type="Google" id="ProtNLM"/>
    </source>
</evidence>
<keyword evidence="1" id="KW-0677">Repeat</keyword>
<dbReference type="PANTHER" id="PTHR15901:SF16">
    <property type="entry name" value="TESTICULAR HAPLOID EXPRESSED GENE PROTEIN"/>
    <property type="match status" value="1"/>
</dbReference>
<reference evidence="2" key="1">
    <citation type="submission" date="2021-02" db="EMBL/GenBank/DDBJ databases">
        <title>Comparative genomics reveals that relaxation of natural selection precedes convergent phenotypic evolution of cavefish.</title>
        <authorList>
            <person name="Peng Z."/>
        </authorList>
    </citation>
    <scope>NUCLEOTIDE SEQUENCE</scope>
    <source>
        <tissue evidence="2">Muscle</tissue>
    </source>
</reference>
<comment type="caution">
    <text evidence="2">The sequence shown here is derived from an EMBL/GenBank/DDBJ whole genome shotgun (WGS) entry which is preliminary data.</text>
</comment>
<dbReference type="Proteomes" id="UP001059041">
    <property type="component" value="Linkage Group LG5"/>
</dbReference>
<evidence type="ECO:0000256" key="1">
    <source>
        <dbReference type="ARBA" id="ARBA00022737"/>
    </source>
</evidence>
<accession>A0A9W8C7C4</accession>
<dbReference type="InterPro" id="IPR042401">
    <property type="entry name" value="SPMAP2-like"/>
</dbReference>
<dbReference type="EMBL" id="JAFHDT010000005">
    <property type="protein sequence ID" value="KAI7809635.1"/>
    <property type="molecule type" value="Genomic_DNA"/>
</dbReference>
<evidence type="ECO:0000313" key="3">
    <source>
        <dbReference type="Proteomes" id="UP001059041"/>
    </source>
</evidence>
<name>A0A9W8C7C4_TRIRA</name>
<dbReference type="InterPro" id="IPR006623">
    <property type="entry name" value="THEG"/>
</dbReference>